<sequence>MSLSCFLSYVFLPTSVYSLLYPFTLSISYKNLLFLFIRSLFSPLNLSWWAQGKPCCHTSAVIKISPAKRHLNHYPITVLRLL</sequence>
<comment type="caution">
    <text evidence="1">The sequence shown here is derived from an EMBL/GenBank/DDBJ whole genome shotgun (WGS) entry which is preliminary data.</text>
</comment>
<dbReference type="Proteomes" id="UP001055811">
    <property type="component" value="Linkage Group LG01"/>
</dbReference>
<name>A0ACB9H8N8_CICIN</name>
<dbReference type="EMBL" id="CM042009">
    <property type="protein sequence ID" value="KAI3792105.1"/>
    <property type="molecule type" value="Genomic_DNA"/>
</dbReference>
<evidence type="ECO:0000313" key="1">
    <source>
        <dbReference type="EMBL" id="KAI3792105.1"/>
    </source>
</evidence>
<keyword evidence="2" id="KW-1185">Reference proteome</keyword>
<protein>
    <submittedName>
        <fullName evidence="1">Uncharacterized protein</fullName>
    </submittedName>
</protein>
<reference evidence="2" key="1">
    <citation type="journal article" date="2022" name="Mol. Ecol. Resour.">
        <title>The genomes of chicory, endive, great burdock and yacon provide insights into Asteraceae palaeo-polyploidization history and plant inulin production.</title>
        <authorList>
            <person name="Fan W."/>
            <person name="Wang S."/>
            <person name="Wang H."/>
            <person name="Wang A."/>
            <person name="Jiang F."/>
            <person name="Liu H."/>
            <person name="Zhao H."/>
            <person name="Xu D."/>
            <person name="Zhang Y."/>
        </authorList>
    </citation>
    <scope>NUCLEOTIDE SEQUENCE [LARGE SCALE GENOMIC DNA]</scope>
    <source>
        <strain evidence="2">cv. Punajuju</strain>
    </source>
</reference>
<evidence type="ECO:0000313" key="2">
    <source>
        <dbReference type="Proteomes" id="UP001055811"/>
    </source>
</evidence>
<proteinExistence type="predicted"/>
<organism evidence="1 2">
    <name type="scientific">Cichorium intybus</name>
    <name type="common">Chicory</name>
    <dbReference type="NCBI Taxonomy" id="13427"/>
    <lineage>
        <taxon>Eukaryota</taxon>
        <taxon>Viridiplantae</taxon>
        <taxon>Streptophyta</taxon>
        <taxon>Embryophyta</taxon>
        <taxon>Tracheophyta</taxon>
        <taxon>Spermatophyta</taxon>
        <taxon>Magnoliopsida</taxon>
        <taxon>eudicotyledons</taxon>
        <taxon>Gunneridae</taxon>
        <taxon>Pentapetalae</taxon>
        <taxon>asterids</taxon>
        <taxon>campanulids</taxon>
        <taxon>Asterales</taxon>
        <taxon>Asteraceae</taxon>
        <taxon>Cichorioideae</taxon>
        <taxon>Cichorieae</taxon>
        <taxon>Cichoriinae</taxon>
        <taxon>Cichorium</taxon>
    </lineage>
</organism>
<gene>
    <name evidence="1" type="ORF">L2E82_05975</name>
</gene>
<accession>A0ACB9H8N8</accession>
<reference evidence="1 2" key="2">
    <citation type="journal article" date="2022" name="Mol. Ecol. Resour.">
        <title>The genomes of chicory, endive, great burdock and yacon provide insights into Asteraceae paleo-polyploidization history and plant inulin production.</title>
        <authorList>
            <person name="Fan W."/>
            <person name="Wang S."/>
            <person name="Wang H."/>
            <person name="Wang A."/>
            <person name="Jiang F."/>
            <person name="Liu H."/>
            <person name="Zhao H."/>
            <person name="Xu D."/>
            <person name="Zhang Y."/>
        </authorList>
    </citation>
    <scope>NUCLEOTIDE SEQUENCE [LARGE SCALE GENOMIC DNA]</scope>
    <source>
        <strain evidence="2">cv. Punajuju</strain>
        <tissue evidence="1">Leaves</tissue>
    </source>
</reference>